<evidence type="ECO:0000256" key="1">
    <source>
        <dbReference type="SAM" id="SignalP"/>
    </source>
</evidence>
<dbReference type="AlphaFoldDB" id="G8NP36"/>
<dbReference type="eggNOG" id="COG3391">
    <property type="taxonomic scope" value="Bacteria"/>
</dbReference>
<dbReference type="OrthoDB" id="581621at2"/>
<keyword evidence="1" id="KW-0732">Signal</keyword>
<name>G8NP36_GRAMM</name>
<organism evidence="2 3">
    <name type="scientific">Granulicella mallensis (strain ATCC BAA-1857 / DSM 23137 / MP5ACTX8)</name>
    <dbReference type="NCBI Taxonomy" id="682795"/>
    <lineage>
        <taxon>Bacteria</taxon>
        <taxon>Pseudomonadati</taxon>
        <taxon>Acidobacteriota</taxon>
        <taxon>Terriglobia</taxon>
        <taxon>Terriglobales</taxon>
        <taxon>Acidobacteriaceae</taxon>
        <taxon>Granulicella</taxon>
    </lineage>
</organism>
<dbReference type="KEGG" id="gma:AciX8_3952"/>
<dbReference type="Proteomes" id="UP000007113">
    <property type="component" value="Chromosome"/>
</dbReference>
<evidence type="ECO:0000313" key="3">
    <source>
        <dbReference type="Proteomes" id="UP000007113"/>
    </source>
</evidence>
<protein>
    <recommendedName>
        <fullName evidence="4">TIGR03118 family protein</fullName>
    </recommendedName>
</protein>
<feature type="chain" id="PRO_5003511853" description="TIGR03118 family protein" evidence="1">
    <location>
        <begin position="24"/>
        <end position="400"/>
    </location>
</feature>
<keyword evidence="3" id="KW-1185">Reference proteome</keyword>
<proteinExistence type="predicted"/>
<dbReference type="STRING" id="682795.AciX8_3952"/>
<dbReference type="HOGENOM" id="CLU_040905_0_0_0"/>
<dbReference type="RefSeq" id="WP_014267106.1">
    <property type="nucleotide sequence ID" value="NC_016631.1"/>
</dbReference>
<evidence type="ECO:0008006" key="4">
    <source>
        <dbReference type="Google" id="ProtNLM"/>
    </source>
</evidence>
<dbReference type="InterPro" id="IPR017549">
    <property type="entry name" value="APMV_L690"/>
</dbReference>
<evidence type="ECO:0000313" key="2">
    <source>
        <dbReference type="EMBL" id="AEU38235.1"/>
    </source>
</evidence>
<reference evidence="2 3" key="1">
    <citation type="submission" date="2011-11" db="EMBL/GenBank/DDBJ databases">
        <title>Complete sequence of Granulicella mallensis MP5ACTX8.</title>
        <authorList>
            <consortium name="US DOE Joint Genome Institute"/>
            <person name="Lucas S."/>
            <person name="Copeland A."/>
            <person name="Lapidus A."/>
            <person name="Cheng J.-F."/>
            <person name="Goodwin L."/>
            <person name="Pitluck S."/>
            <person name="Peters L."/>
            <person name="Lu M."/>
            <person name="Detter J.C."/>
            <person name="Han C."/>
            <person name="Tapia R."/>
            <person name="Land M."/>
            <person name="Hauser L."/>
            <person name="Kyrpides N."/>
            <person name="Ivanova N."/>
            <person name="Mikhailova N."/>
            <person name="Pagani I."/>
            <person name="Rawat S."/>
            <person name="Mannisto M."/>
            <person name="Haggblom M."/>
            <person name="Woyke T."/>
        </authorList>
    </citation>
    <scope>NUCLEOTIDE SEQUENCE [LARGE SCALE GENOMIC DNA]</scope>
    <source>
        <strain evidence="3">ATCC BAA-1857 / DSM 23137 / MP5ACTX8</strain>
    </source>
</reference>
<dbReference type="SUPFAM" id="SSF63829">
    <property type="entry name" value="Calcium-dependent phosphotriesterase"/>
    <property type="match status" value="1"/>
</dbReference>
<feature type="signal peptide" evidence="1">
    <location>
        <begin position="1"/>
        <end position="23"/>
    </location>
</feature>
<gene>
    <name evidence="2" type="ordered locus">AciX8_3952</name>
</gene>
<accession>G8NP36</accession>
<dbReference type="NCBIfam" id="TIGR03118">
    <property type="entry name" value="PEPCTERM_chp_1"/>
    <property type="match status" value="1"/>
</dbReference>
<dbReference type="EMBL" id="CP003130">
    <property type="protein sequence ID" value="AEU38235.1"/>
    <property type="molecule type" value="Genomic_DNA"/>
</dbReference>
<sequence length="400" mass="42134" precursor="true">MKGIFRLLTIPAIMLGIVASASAQNYTQVNLVSNVPGVAPTIDPLLGNPWGLARGPEKTWWMSDLNFNAATVYNDSGVKLPISLSILPPPPAGSQPVFDGPAGIFFNEHHSKFLVASDIPAEFLFTSIGGKIAGWSPELQTSQGTAGSTQAVILVNNTDGSAYTGLTEAFINETPFLYVANFTKGRIDVYDQGFHLVTPDTLNKLQNSSSPSSEINQKAFSDDQLPAGFAPFNVQAVGNQLVVTYALLAAGSQLETDGPGNGYVDIYSSTGRLVRRLEHGDWLNAPWGVALAPGNFGRFSNHLLIAQFAGAGSTQSSGNIAAFDPQSGNFEGFLPDSAGNPISVSGIFAIRFNEAAHNSDSFGQHCSARLYFTSGPDGGANGLFGYLTPTSAASETQSCN</sequence>